<keyword evidence="4 5" id="KW-0560">Oxidoreductase</keyword>
<evidence type="ECO:0000259" key="6">
    <source>
        <dbReference type="Pfam" id="PF00881"/>
    </source>
</evidence>
<dbReference type="SUPFAM" id="SSF55469">
    <property type="entry name" value="FMN-dependent nitroreductase-like"/>
    <property type="match status" value="1"/>
</dbReference>
<protein>
    <recommendedName>
        <fullName evidence="5">Putative NADH dehydrogenase/NAD(P)H nitroreductase EXN23_17920</fullName>
        <ecNumber evidence="5">1.-.-.-</ecNumber>
    </recommendedName>
</protein>
<evidence type="ECO:0000256" key="5">
    <source>
        <dbReference type="HAMAP-Rule" id="MF_01204"/>
    </source>
</evidence>
<dbReference type="Pfam" id="PF00881">
    <property type="entry name" value="Nitroreductase"/>
    <property type="match status" value="1"/>
</dbReference>
<evidence type="ECO:0000256" key="1">
    <source>
        <dbReference type="ARBA" id="ARBA00022630"/>
    </source>
</evidence>
<evidence type="ECO:0000313" key="8">
    <source>
        <dbReference type="Proteomes" id="UP000319481"/>
    </source>
</evidence>
<sequence length="206" mass="22201">MTKALDDNVLDNGALDDAALATLFTEARTHNGWMDKPIGDETLKALYDLTKMGPTSANCSPARFVFVRSPEGKEKLKPALSSGNLEKTMAAPVTVIAAIDGEFYEKLPELFPHADARSWFTSSPSVAEETAFRNATLQAGYLILAARALGLDTGAMSGFDKAKVDAAFFAGRTWKSNFLINLGYGDPSKLFGRLPRLGFEDACLLA</sequence>
<dbReference type="Gene3D" id="3.40.109.10">
    <property type="entry name" value="NADH Oxidase"/>
    <property type="match status" value="1"/>
</dbReference>
<dbReference type="InterPro" id="IPR050461">
    <property type="entry name" value="Nitroreductase_HadB/RutE"/>
</dbReference>
<keyword evidence="2 5" id="KW-0288">FMN</keyword>
<dbReference type="PANTHER" id="PTHR43543">
    <property type="entry name" value="MALONIC SEMIALDEHYDE REDUCTASE RUTE-RELATED"/>
    <property type="match status" value="1"/>
</dbReference>
<evidence type="ECO:0000256" key="4">
    <source>
        <dbReference type="ARBA" id="ARBA00023002"/>
    </source>
</evidence>
<dbReference type="NCBIfam" id="NF003768">
    <property type="entry name" value="PRK05365.1"/>
    <property type="match status" value="1"/>
</dbReference>
<keyword evidence="1 5" id="KW-0285">Flavoprotein</keyword>
<gene>
    <name evidence="7" type="ORF">EXN23_17920</name>
</gene>
<accession>A0ABY3BLB0</accession>
<organism evidence="7 8">
    <name type="scientific">Agrobacterium salinitolerans</name>
    <dbReference type="NCBI Taxonomy" id="1183413"/>
    <lineage>
        <taxon>Bacteria</taxon>
        <taxon>Pseudomonadati</taxon>
        <taxon>Pseudomonadota</taxon>
        <taxon>Alphaproteobacteria</taxon>
        <taxon>Hyphomicrobiales</taxon>
        <taxon>Rhizobiaceae</taxon>
        <taxon>Rhizobium/Agrobacterium group</taxon>
        <taxon>Agrobacterium</taxon>
    </lineage>
</organism>
<comment type="cofactor">
    <cofactor evidence="5">
        <name>FMN</name>
        <dbReference type="ChEBI" id="CHEBI:58210"/>
    </cofactor>
</comment>
<keyword evidence="8" id="KW-1185">Reference proteome</keyword>
<dbReference type="InterPro" id="IPR000415">
    <property type="entry name" value="Nitroreductase-like"/>
</dbReference>
<dbReference type="InterPro" id="IPR029479">
    <property type="entry name" value="Nitroreductase"/>
</dbReference>
<comment type="caution">
    <text evidence="7">The sequence shown here is derived from an EMBL/GenBank/DDBJ whole genome shotgun (WGS) entry which is preliminary data.</text>
</comment>
<evidence type="ECO:0000256" key="3">
    <source>
        <dbReference type="ARBA" id="ARBA00022857"/>
    </source>
</evidence>
<dbReference type="CDD" id="cd02148">
    <property type="entry name" value="RutE-like"/>
    <property type="match status" value="1"/>
</dbReference>
<dbReference type="HAMAP" id="MF_01204">
    <property type="entry name" value="Oxidoreductase_RutE_HadB"/>
    <property type="match status" value="1"/>
</dbReference>
<dbReference type="EMBL" id="SGNZ01000010">
    <property type="protein sequence ID" value="TRA86916.1"/>
    <property type="molecule type" value="Genomic_DNA"/>
</dbReference>
<evidence type="ECO:0000256" key="2">
    <source>
        <dbReference type="ARBA" id="ARBA00022643"/>
    </source>
</evidence>
<dbReference type="PANTHER" id="PTHR43543:SF1">
    <property type="entry name" value="MALONIC SEMIALDEHYDE REDUCTASE RUTE-RELATED"/>
    <property type="match status" value="1"/>
</dbReference>
<evidence type="ECO:0000313" key="7">
    <source>
        <dbReference type="EMBL" id="TRA86916.1"/>
    </source>
</evidence>
<name>A0ABY3BLB0_9HYPH</name>
<dbReference type="Proteomes" id="UP000319481">
    <property type="component" value="Unassembled WGS sequence"/>
</dbReference>
<dbReference type="InterPro" id="IPR023936">
    <property type="entry name" value="RutE-like"/>
</dbReference>
<proteinExistence type="inferred from homology"/>
<keyword evidence="5" id="KW-0520">NAD</keyword>
<dbReference type="RefSeq" id="WP_142913598.1">
    <property type="nucleotide sequence ID" value="NZ_JAPZLP010000018.1"/>
</dbReference>
<feature type="domain" description="Nitroreductase" evidence="6">
    <location>
        <begin position="34"/>
        <end position="184"/>
    </location>
</feature>
<dbReference type="EC" id="1.-.-.-" evidence="5"/>
<keyword evidence="3 5" id="KW-0521">NADP</keyword>
<reference evidence="7 8" key="1">
    <citation type="journal article" date="2019" name="Appl. Microbiol. Biotechnol.">
        <title>Differential efficiency of wild type rhizogenic strains for rol gene transformation of plants.</title>
        <authorList>
            <person name="Desmet S."/>
            <person name="De Keyser E."/>
            <person name="Van Vaerenbergh J."/>
            <person name="Baeyen S."/>
            <person name="Van Huylenbroeck J."/>
            <person name="Geelen D."/>
            <person name="Dhooghe E."/>
        </authorList>
    </citation>
    <scope>NUCLEOTIDE SEQUENCE [LARGE SCALE GENOMIC DNA]</scope>
    <source>
        <strain evidence="7 8">GBBC3283</strain>
    </source>
</reference>
<comment type="similarity">
    <text evidence="5">Belongs to the nitroreductase family. HadB/RutE subfamily.</text>
</comment>